<proteinExistence type="predicted"/>
<sequence>MKNYKDYNKTYIGSSDSAYLTLKTITGTTEKLCFGEDGSYSAYVVDEDTLIPKHYHKEFEFTDSLEIYNNFGELEWSAKAKQISVYTAGNFGCLIKLEGAENYKFDLNCRSDKADSLTWKIVYEADDENGNPSLWSTIINHKEYGKFAWIAKYDENSYGVEIDNIKENHFEIVYRCDSFDEAKKWASENLIAEKEFQNDENENDEEPEL</sequence>
<accession>R6RFL0</accession>
<name>R6RFL0_9FIRM</name>
<evidence type="ECO:0000313" key="1">
    <source>
        <dbReference type="EMBL" id="CDC44089.1"/>
    </source>
</evidence>
<reference evidence="1" key="1">
    <citation type="submission" date="2012-11" db="EMBL/GenBank/DDBJ databases">
        <title>Dependencies among metagenomic species, viruses, plasmids and units of genetic variation.</title>
        <authorList>
            <person name="Nielsen H.B."/>
            <person name="Almeida M."/>
            <person name="Juncker A.S."/>
            <person name="Rasmussen S."/>
            <person name="Li J."/>
            <person name="Sunagawa S."/>
            <person name="Plichta D."/>
            <person name="Gautier L."/>
            <person name="Le Chatelier E."/>
            <person name="Peletier E."/>
            <person name="Bonde I."/>
            <person name="Nielsen T."/>
            <person name="Manichanh C."/>
            <person name="Arumugam M."/>
            <person name="Batto J."/>
            <person name="Santos M.B.Q.D."/>
            <person name="Blom N."/>
            <person name="Borruel N."/>
            <person name="Burgdorf K.S."/>
            <person name="Boumezbeur F."/>
            <person name="Casellas F."/>
            <person name="Dore J."/>
            <person name="Guarner F."/>
            <person name="Hansen T."/>
            <person name="Hildebrand F."/>
            <person name="Kaas R.S."/>
            <person name="Kennedy S."/>
            <person name="Kristiansen K."/>
            <person name="Kultima J.R."/>
            <person name="Leonard P."/>
            <person name="Levenez F."/>
            <person name="Lund O."/>
            <person name="Moumen B."/>
            <person name="Le Paslier D."/>
            <person name="Pons N."/>
            <person name="Pedersen O."/>
            <person name="Prifti E."/>
            <person name="Qin J."/>
            <person name="Raes J."/>
            <person name="Tap J."/>
            <person name="Tims S."/>
            <person name="Ussery D.W."/>
            <person name="Yamada T."/>
            <person name="MetaHit consortium"/>
            <person name="Renault P."/>
            <person name="Sicheritz-Ponten T."/>
            <person name="Bork P."/>
            <person name="Wang J."/>
            <person name="Brunak S."/>
            <person name="Ehrlich S.D."/>
        </authorList>
    </citation>
    <scope>NUCLEOTIDE SEQUENCE [LARGE SCALE GENOMIC DNA]</scope>
</reference>
<protein>
    <submittedName>
        <fullName evidence="1">Uncharacterized protein</fullName>
    </submittedName>
</protein>
<evidence type="ECO:0000313" key="2">
    <source>
        <dbReference type="Proteomes" id="UP000018142"/>
    </source>
</evidence>
<organism evidence="1 2">
    <name type="scientific">[Eubacterium] siraeum CAG:80</name>
    <dbReference type="NCBI Taxonomy" id="1263080"/>
    <lineage>
        <taxon>Bacteria</taxon>
        <taxon>Bacillati</taxon>
        <taxon>Bacillota</taxon>
        <taxon>Clostridia</taxon>
        <taxon>Eubacteriales</taxon>
        <taxon>Oscillospiraceae</taxon>
        <taxon>Oscillospiraceae incertae sedis</taxon>
    </lineage>
</organism>
<dbReference type="Proteomes" id="UP000018142">
    <property type="component" value="Unassembled WGS sequence"/>
</dbReference>
<dbReference type="AlphaFoldDB" id="R6RFL0"/>
<dbReference type="EMBL" id="CBFJ010000043">
    <property type="protein sequence ID" value="CDC44089.1"/>
    <property type="molecule type" value="Genomic_DNA"/>
</dbReference>
<gene>
    <name evidence="1" type="ORF">BN788_01374</name>
</gene>
<comment type="caution">
    <text evidence="1">The sequence shown here is derived from an EMBL/GenBank/DDBJ whole genome shotgun (WGS) entry which is preliminary data.</text>
</comment>